<name>A0A9P4LG64_9PLEO</name>
<accession>A0A9P4LG64</accession>
<dbReference type="AlphaFoldDB" id="A0A9P4LG64"/>
<sequence>MPSSSIVLEPDHDASKTPSPAAIPSLPTLTEKPTAYPGCCLGLSTPLLAHFRTLLPQAPALILSIGSGFGLLEAYLLELPPSVNVAGVEVEPSPNKYLPPSNHRIVHGTRFLEPLAKDAATWLFVYPRRVGLVMEYLDTHGEGALQTIVWVGPHADWSDYEHCFAGWKTQMTSADQVGGRAWELIAVARKPG</sequence>
<evidence type="ECO:0000313" key="3">
    <source>
        <dbReference type="Proteomes" id="UP000799777"/>
    </source>
</evidence>
<comment type="caution">
    <text evidence="2">The sequence shown here is derived from an EMBL/GenBank/DDBJ whole genome shotgun (WGS) entry which is preliminary data.</text>
</comment>
<evidence type="ECO:0000256" key="1">
    <source>
        <dbReference type="SAM" id="MobiDB-lite"/>
    </source>
</evidence>
<reference evidence="2" key="1">
    <citation type="journal article" date="2020" name="Stud. Mycol.">
        <title>101 Dothideomycetes genomes: a test case for predicting lifestyles and emergence of pathogens.</title>
        <authorList>
            <person name="Haridas S."/>
            <person name="Albert R."/>
            <person name="Binder M."/>
            <person name="Bloem J."/>
            <person name="Labutti K."/>
            <person name="Salamov A."/>
            <person name="Andreopoulos B."/>
            <person name="Baker S."/>
            <person name="Barry K."/>
            <person name="Bills G."/>
            <person name="Bluhm B."/>
            <person name="Cannon C."/>
            <person name="Castanera R."/>
            <person name="Culley D."/>
            <person name="Daum C."/>
            <person name="Ezra D."/>
            <person name="Gonzalez J."/>
            <person name="Henrissat B."/>
            <person name="Kuo A."/>
            <person name="Liang C."/>
            <person name="Lipzen A."/>
            <person name="Lutzoni F."/>
            <person name="Magnuson J."/>
            <person name="Mondo S."/>
            <person name="Nolan M."/>
            <person name="Ohm R."/>
            <person name="Pangilinan J."/>
            <person name="Park H.-J."/>
            <person name="Ramirez L."/>
            <person name="Alfaro M."/>
            <person name="Sun H."/>
            <person name="Tritt A."/>
            <person name="Yoshinaga Y."/>
            <person name="Zwiers L.-H."/>
            <person name="Turgeon B."/>
            <person name="Goodwin S."/>
            <person name="Spatafora J."/>
            <person name="Crous P."/>
            <person name="Grigoriev I."/>
        </authorList>
    </citation>
    <scope>NUCLEOTIDE SEQUENCE</scope>
    <source>
        <strain evidence="2">CBS 110217</strain>
    </source>
</reference>
<evidence type="ECO:0000313" key="2">
    <source>
        <dbReference type="EMBL" id="KAF2024018.1"/>
    </source>
</evidence>
<protein>
    <submittedName>
        <fullName evidence="2">Uncharacterized protein</fullName>
    </submittedName>
</protein>
<organism evidence="2 3">
    <name type="scientific">Setomelanomma holmii</name>
    <dbReference type="NCBI Taxonomy" id="210430"/>
    <lineage>
        <taxon>Eukaryota</taxon>
        <taxon>Fungi</taxon>
        <taxon>Dikarya</taxon>
        <taxon>Ascomycota</taxon>
        <taxon>Pezizomycotina</taxon>
        <taxon>Dothideomycetes</taxon>
        <taxon>Pleosporomycetidae</taxon>
        <taxon>Pleosporales</taxon>
        <taxon>Pleosporineae</taxon>
        <taxon>Phaeosphaeriaceae</taxon>
        <taxon>Setomelanomma</taxon>
    </lineage>
</organism>
<dbReference type="OrthoDB" id="2151982at2759"/>
<proteinExistence type="predicted"/>
<gene>
    <name evidence="2" type="ORF">EK21DRAFT_104972</name>
</gene>
<keyword evidence="3" id="KW-1185">Reference proteome</keyword>
<feature type="region of interest" description="Disordered" evidence="1">
    <location>
        <begin position="1"/>
        <end position="26"/>
    </location>
</feature>
<dbReference type="Proteomes" id="UP000799777">
    <property type="component" value="Unassembled WGS sequence"/>
</dbReference>
<dbReference type="EMBL" id="ML978313">
    <property type="protein sequence ID" value="KAF2024018.1"/>
    <property type="molecule type" value="Genomic_DNA"/>
</dbReference>